<dbReference type="PANTHER" id="PTHR43179:SF12">
    <property type="entry name" value="GALACTOFURANOSYLTRANSFERASE GLFT2"/>
    <property type="match status" value="1"/>
</dbReference>
<reference evidence="6 7" key="1">
    <citation type="submission" date="2020-08" db="EMBL/GenBank/DDBJ databases">
        <title>Genomic Encyclopedia of Type Strains, Phase IV (KMG-IV): sequencing the most valuable type-strain genomes for metagenomic binning, comparative biology and taxonomic classification.</title>
        <authorList>
            <person name="Goeker M."/>
        </authorList>
    </citation>
    <scope>NUCLEOTIDE SEQUENCE [LARGE SCALE GENOMIC DNA]</scope>
    <source>
        <strain evidence="6 7">DSM 22368</strain>
    </source>
</reference>
<gene>
    <name evidence="6" type="ORF">HNR48_000382</name>
</gene>
<feature type="domain" description="Glycosyltransferase 2-like" evidence="4">
    <location>
        <begin position="318"/>
        <end position="435"/>
    </location>
</feature>
<dbReference type="SUPFAM" id="SSF53448">
    <property type="entry name" value="Nucleotide-diphospho-sugar transferases"/>
    <property type="match status" value="2"/>
</dbReference>
<accession>A0A7X0JPW3</accession>
<dbReference type="Pfam" id="PF13632">
    <property type="entry name" value="Glyco_trans_2_3"/>
    <property type="match status" value="1"/>
</dbReference>
<evidence type="ECO:0000313" key="6">
    <source>
        <dbReference type="EMBL" id="MBB6520104.1"/>
    </source>
</evidence>
<keyword evidence="3 6" id="KW-0808">Transferase</keyword>
<dbReference type="InterPro" id="IPR029044">
    <property type="entry name" value="Nucleotide-diphossugar_trans"/>
</dbReference>
<dbReference type="InterPro" id="IPR001173">
    <property type="entry name" value="Glyco_trans_2-like"/>
</dbReference>
<dbReference type="EMBL" id="JACHHT010000001">
    <property type="protein sequence ID" value="MBB6520104.1"/>
    <property type="molecule type" value="Genomic_DNA"/>
</dbReference>
<feature type="domain" description="Glycosyltransferase 2-like" evidence="5">
    <location>
        <begin position="152"/>
        <end position="201"/>
    </location>
</feature>
<evidence type="ECO:0000259" key="5">
    <source>
        <dbReference type="Pfam" id="PF13632"/>
    </source>
</evidence>
<proteinExistence type="inferred from homology"/>
<dbReference type="GO" id="GO:0016757">
    <property type="term" value="F:glycosyltransferase activity"/>
    <property type="evidence" value="ECO:0007669"/>
    <property type="project" value="UniProtKB-KW"/>
</dbReference>
<dbReference type="RefSeq" id="WP_166852242.1">
    <property type="nucleotide sequence ID" value="NZ_JAAONY010000001.1"/>
</dbReference>
<dbReference type="Gene3D" id="3.90.550.10">
    <property type="entry name" value="Spore Coat Polysaccharide Biosynthesis Protein SpsA, Chain A"/>
    <property type="match status" value="2"/>
</dbReference>
<protein>
    <submittedName>
        <fullName evidence="6">GT2 family glycosyltransferase</fullName>
    </submittedName>
</protein>
<evidence type="ECO:0000259" key="4">
    <source>
        <dbReference type="Pfam" id="PF00535"/>
    </source>
</evidence>
<dbReference type="AlphaFoldDB" id="A0A7X0JPW3"/>
<dbReference type="InParanoid" id="A0A7X0JPW3"/>
<comment type="similarity">
    <text evidence="1">Belongs to the glycosyltransferase 2 family.</text>
</comment>
<dbReference type="Proteomes" id="UP000528457">
    <property type="component" value="Unassembled WGS sequence"/>
</dbReference>
<sequence length="594" mass="68406">MSIGTLDIFLVIFHPKVEDLNEIFESLLHQKVHGFDGININIWDNSINHEHVAGLTELEAQYGDKFASFDWEKSPDNLGFGRSNNRLADRTSAPWIFLLNQDAIPESDTLAELSERIEQSEDSVVAWECRQIPFEHPKAYNPSSLETEWNSGAAVVYRRAAYEDVGGFDENFFMYAEDVDISWRLRAKGYTLNYVPRASVFHDTYSEAGAVKPLQVIEGTLNNLFMRAKYGSWSDIRAGVLGVINEARRPASFPGRRLHMALLVPRFLKRLWSVRRANAEYRKGFKASFPGWDYSQHRDGAFFEFKRADEQGEQPLVSIVVRTHKRPEFLREALLSLVNQSYNNLEIVVVEDGEDNARSLIEEEFSQANIKYHATGECVGRSAAGNLGLEMASGDWLGFLDDDDQFFCDHIEVMIQSALEHKMKGVYGTAWEVTTDVASVAPLAYQEYNSKTVYRQPFCRPLMWRQNYLPIQTVLFHREVYERWGGFEVDMDQLEDWNLWTKYTFEHDFVMVDKTTSKYRVPHCPQTSLDRQEKLDEAYQQALEKQKILRLDLSPKEFFVLADSVAQAQAAAAWNPSLGLRVKHFVKQKLKRLV</sequence>
<comment type="caution">
    <text evidence="6">The sequence shown here is derived from an EMBL/GenBank/DDBJ whole genome shotgun (WGS) entry which is preliminary data.</text>
</comment>
<evidence type="ECO:0000313" key="7">
    <source>
        <dbReference type="Proteomes" id="UP000528457"/>
    </source>
</evidence>
<name>A0A7X0JPW3_9GAMM</name>
<keyword evidence="7" id="KW-1185">Reference proteome</keyword>
<keyword evidence="2" id="KW-0328">Glycosyltransferase</keyword>
<evidence type="ECO:0000256" key="3">
    <source>
        <dbReference type="ARBA" id="ARBA00022679"/>
    </source>
</evidence>
<organism evidence="6 7">
    <name type="scientific">Pseudoteredinibacter isoporae</name>
    <dbReference type="NCBI Taxonomy" id="570281"/>
    <lineage>
        <taxon>Bacteria</taxon>
        <taxon>Pseudomonadati</taxon>
        <taxon>Pseudomonadota</taxon>
        <taxon>Gammaproteobacteria</taxon>
        <taxon>Cellvibrionales</taxon>
        <taxon>Cellvibrionaceae</taxon>
        <taxon>Pseudoteredinibacter</taxon>
    </lineage>
</organism>
<evidence type="ECO:0000256" key="1">
    <source>
        <dbReference type="ARBA" id="ARBA00006739"/>
    </source>
</evidence>
<dbReference type="PANTHER" id="PTHR43179">
    <property type="entry name" value="RHAMNOSYLTRANSFERASE WBBL"/>
    <property type="match status" value="1"/>
</dbReference>
<dbReference type="Pfam" id="PF00535">
    <property type="entry name" value="Glycos_transf_2"/>
    <property type="match status" value="1"/>
</dbReference>
<evidence type="ECO:0000256" key="2">
    <source>
        <dbReference type="ARBA" id="ARBA00022676"/>
    </source>
</evidence>